<protein>
    <recommendedName>
        <fullName evidence="4">BTB domain transcription factor</fullName>
    </recommendedName>
</protein>
<feature type="region of interest" description="Disordered" evidence="1">
    <location>
        <begin position="1"/>
        <end position="90"/>
    </location>
</feature>
<name>A0A2P5I7L5_DIAHE</name>
<dbReference type="Proteomes" id="UP000094444">
    <property type="component" value="Unassembled WGS sequence"/>
</dbReference>
<accession>A0A2P5I7L5</accession>
<evidence type="ECO:0000256" key="1">
    <source>
        <dbReference type="SAM" id="MobiDB-lite"/>
    </source>
</evidence>
<feature type="region of interest" description="Disordered" evidence="1">
    <location>
        <begin position="307"/>
        <end position="343"/>
    </location>
</feature>
<proteinExistence type="predicted"/>
<feature type="compositionally biased region" description="Basic and acidic residues" evidence="1">
    <location>
        <begin position="333"/>
        <end position="343"/>
    </location>
</feature>
<dbReference type="OrthoDB" id="1028014at2759"/>
<evidence type="ECO:0000313" key="3">
    <source>
        <dbReference type="Proteomes" id="UP000094444"/>
    </source>
</evidence>
<gene>
    <name evidence="2" type="ORF">DHEL01_v203140</name>
</gene>
<dbReference type="AlphaFoldDB" id="A0A2P5I7L5"/>
<comment type="caution">
    <text evidence="2">The sequence shown here is derived from an EMBL/GenBank/DDBJ whole genome shotgun (WGS) entry which is preliminary data.</text>
</comment>
<dbReference type="InParanoid" id="A0A2P5I7L5"/>
<organism evidence="2 3">
    <name type="scientific">Diaporthe helianthi</name>
    <dbReference type="NCBI Taxonomy" id="158607"/>
    <lineage>
        <taxon>Eukaryota</taxon>
        <taxon>Fungi</taxon>
        <taxon>Dikarya</taxon>
        <taxon>Ascomycota</taxon>
        <taxon>Pezizomycotina</taxon>
        <taxon>Sordariomycetes</taxon>
        <taxon>Sordariomycetidae</taxon>
        <taxon>Diaporthales</taxon>
        <taxon>Diaporthaceae</taxon>
        <taxon>Diaporthe</taxon>
    </lineage>
</organism>
<sequence>MTNSSKPVAGDKRKPDEADDPRPGKAQKADDKMQTTLDDVVTRQTEDEEPRQSDAGGQGEAEPTPKDNGNGRATSQQDSAVEEHGREGATASNILEKGVIYFFHRGRVGIDHPTKVSDIARTFILLRPIPKDAQLTEGPIGDAGNSRLIAIPKKKLPKTGRDRWIALVEKASASFEDLRNDFLPANDYNTKTAGVRHSPAAVPIGQGVYALTTTGRESHLAYMLSTPHNLGEVQTTIGLEEKGSWILSTRNPQYPAPNNTGLPEGPQYSQEILDEFRSLRWMGTVPKHLVPNAQFLLVGESSGIEKAMAPDDEDKEDENKKEPIEEIEELEHEDVQRMEHLGETESDAIFLDLEAYEKDHPQLQREF</sequence>
<keyword evidence="3" id="KW-1185">Reference proteome</keyword>
<feature type="compositionally biased region" description="Basic and acidic residues" evidence="1">
    <location>
        <begin position="9"/>
        <end position="33"/>
    </location>
</feature>
<evidence type="ECO:0008006" key="4">
    <source>
        <dbReference type="Google" id="ProtNLM"/>
    </source>
</evidence>
<dbReference type="EMBL" id="MAVT02000184">
    <property type="protein sequence ID" value="POS78467.1"/>
    <property type="molecule type" value="Genomic_DNA"/>
</dbReference>
<dbReference type="PANTHER" id="PTHR34776:SF1">
    <property type="entry name" value="F17F16.3 PROTEIN"/>
    <property type="match status" value="1"/>
</dbReference>
<evidence type="ECO:0000313" key="2">
    <source>
        <dbReference type="EMBL" id="POS78467.1"/>
    </source>
</evidence>
<dbReference type="STRING" id="158607.A0A2P5I7L5"/>
<reference evidence="2" key="1">
    <citation type="submission" date="2017-09" db="EMBL/GenBank/DDBJ databases">
        <title>Polyketide synthases of a Diaporthe helianthi virulent isolate.</title>
        <authorList>
            <person name="Baroncelli R."/>
        </authorList>
    </citation>
    <scope>NUCLEOTIDE SEQUENCE [LARGE SCALE GENOMIC DNA]</scope>
    <source>
        <strain evidence="2">7/96</strain>
    </source>
</reference>
<dbReference type="PANTHER" id="PTHR34776">
    <property type="entry name" value="F17F16.3 PROTEIN"/>
    <property type="match status" value="1"/>
</dbReference>